<accession>A0AAE9NFD1</accession>
<evidence type="ECO:0000313" key="6">
    <source>
        <dbReference type="EMBL" id="UUO67523.1"/>
    </source>
</evidence>
<dbReference type="GO" id="GO:0051304">
    <property type="term" value="P:chromosome separation"/>
    <property type="evidence" value="ECO:0007669"/>
    <property type="project" value="InterPro"/>
</dbReference>
<dbReference type="PANTHER" id="PTHR34298:SF2">
    <property type="entry name" value="SEGREGATION AND CONDENSATION PROTEIN B"/>
    <property type="match status" value="1"/>
</dbReference>
<organism evidence="6 7">
    <name type="scientific">Bradyrhizobium betae</name>
    <dbReference type="NCBI Taxonomy" id="244734"/>
    <lineage>
        <taxon>Bacteria</taxon>
        <taxon>Pseudomonadati</taxon>
        <taxon>Pseudomonadota</taxon>
        <taxon>Alphaproteobacteria</taxon>
        <taxon>Hyphomicrobiales</taxon>
        <taxon>Nitrobacteraceae</taxon>
        <taxon>Bradyrhizobium</taxon>
    </lineage>
</organism>
<feature type="region of interest" description="Disordered" evidence="5">
    <location>
        <begin position="196"/>
        <end position="269"/>
    </location>
</feature>
<dbReference type="PANTHER" id="PTHR34298">
    <property type="entry name" value="SEGREGATION AND CONDENSATION PROTEIN B"/>
    <property type="match status" value="1"/>
</dbReference>
<keyword evidence="1" id="KW-0963">Cytoplasm</keyword>
<proteinExistence type="predicted"/>
<feature type="compositionally biased region" description="Basic and acidic residues" evidence="5">
    <location>
        <begin position="255"/>
        <end position="269"/>
    </location>
</feature>
<name>A0AAE9NFD1_9BRAD</name>
<protein>
    <submittedName>
        <fullName evidence="6">SMC-Scp complex subunit ScpB</fullName>
    </submittedName>
</protein>
<evidence type="ECO:0000256" key="1">
    <source>
        <dbReference type="ARBA" id="ARBA00022490"/>
    </source>
</evidence>
<sequence>MQEGESAMASLAEVRVEEAEPMENESQARPEELRLLEALLFASSEPLDTATLAKRMPEGVDVKAALEQLQADYSLRGVNLVRVANKWTFRTAGDLAWLMTRESTETRRLSRAAIEVLAIIAYHQPVTRAEIEEIRGVVTSKGTLDVLLETGWIKPRGRRKTPGRPLTFGTTEDFLSQFTLEQLGDLPGLEELKGTGLLDSRLPTGFSVPTPSDDPTLREDEDPLEPGDELDLALAPAVEPETAETAAETTAEAGNEEHGEGGSKGGAED</sequence>
<dbReference type="GO" id="GO:0051301">
    <property type="term" value="P:cell division"/>
    <property type="evidence" value="ECO:0007669"/>
    <property type="project" value="UniProtKB-KW"/>
</dbReference>
<dbReference type="NCBIfam" id="TIGR00281">
    <property type="entry name" value="SMC-Scp complex subunit ScpB"/>
    <property type="match status" value="1"/>
</dbReference>
<dbReference type="InterPro" id="IPR005234">
    <property type="entry name" value="ScpB_csome_segregation"/>
</dbReference>
<dbReference type="AlphaFoldDB" id="A0AAE9NFD1"/>
<dbReference type="InterPro" id="IPR036390">
    <property type="entry name" value="WH_DNA-bd_sf"/>
</dbReference>
<dbReference type="Gene3D" id="1.10.10.10">
    <property type="entry name" value="Winged helix-like DNA-binding domain superfamily/Winged helix DNA-binding domain"/>
    <property type="match status" value="2"/>
</dbReference>
<evidence type="ECO:0000313" key="7">
    <source>
        <dbReference type="Proteomes" id="UP001058872"/>
    </source>
</evidence>
<dbReference type="InterPro" id="IPR036388">
    <property type="entry name" value="WH-like_DNA-bd_sf"/>
</dbReference>
<evidence type="ECO:0000256" key="5">
    <source>
        <dbReference type="SAM" id="MobiDB-lite"/>
    </source>
</evidence>
<evidence type="ECO:0000256" key="3">
    <source>
        <dbReference type="ARBA" id="ARBA00022829"/>
    </source>
</evidence>
<dbReference type="Proteomes" id="UP001058872">
    <property type="component" value="Chromosome"/>
</dbReference>
<dbReference type="SUPFAM" id="SSF46785">
    <property type="entry name" value="Winged helix' DNA-binding domain"/>
    <property type="match status" value="2"/>
</dbReference>
<reference evidence="6" key="1">
    <citation type="submission" date="2018-04" db="EMBL/GenBank/DDBJ databases">
        <title>Genomes of Endosymbiotic and Endophytic Bradyrhizobium Publication status.</title>
        <authorList>
            <person name="Guha S."/>
            <person name="Jorrin B."/>
            <person name="Sarkar M."/>
            <person name="Poole P.S."/>
            <person name="DasGupta M."/>
        </authorList>
    </citation>
    <scope>NUCLEOTIDE SEQUENCE</scope>
    <source>
        <strain evidence="6">WBOS16</strain>
    </source>
</reference>
<feature type="compositionally biased region" description="Acidic residues" evidence="5">
    <location>
        <begin position="219"/>
        <end position="231"/>
    </location>
</feature>
<feature type="compositionally biased region" description="Low complexity" evidence="5">
    <location>
        <begin position="232"/>
        <end position="253"/>
    </location>
</feature>
<evidence type="ECO:0000256" key="2">
    <source>
        <dbReference type="ARBA" id="ARBA00022618"/>
    </source>
</evidence>
<keyword evidence="4" id="KW-0131">Cell cycle</keyword>
<evidence type="ECO:0000256" key="4">
    <source>
        <dbReference type="ARBA" id="ARBA00023306"/>
    </source>
</evidence>
<gene>
    <name evidence="6" type="primary">scpB</name>
    <name evidence="6" type="ORF">DCM83_21485</name>
</gene>
<dbReference type="Pfam" id="PF04079">
    <property type="entry name" value="SMC_ScpB"/>
    <property type="match status" value="1"/>
</dbReference>
<keyword evidence="2" id="KW-0132">Cell division</keyword>
<dbReference type="EMBL" id="CP028989">
    <property type="protein sequence ID" value="UUO67523.1"/>
    <property type="molecule type" value="Genomic_DNA"/>
</dbReference>
<keyword evidence="3" id="KW-0159">Chromosome partition</keyword>